<protein>
    <submittedName>
        <fullName evidence="10">Type VII secretion protein EccE</fullName>
    </submittedName>
</protein>
<feature type="domain" description="Type VII secretion system protein EccE" evidence="9">
    <location>
        <begin position="306"/>
        <end position="415"/>
    </location>
</feature>
<dbReference type="EMBL" id="JACBZD010000002">
    <property type="protein sequence ID" value="NYI08453.1"/>
    <property type="molecule type" value="Genomic_DNA"/>
</dbReference>
<feature type="transmembrane region" description="Helical" evidence="8">
    <location>
        <begin position="146"/>
        <end position="165"/>
    </location>
</feature>
<reference evidence="10 11" key="1">
    <citation type="submission" date="2020-07" db="EMBL/GenBank/DDBJ databases">
        <title>Sequencing the genomes of 1000 actinobacteria strains.</title>
        <authorList>
            <person name="Klenk H.-P."/>
        </authorList>
    </citation>
    <scope>NUCLEOTIDE SEQUENCE [LARGE SCALE GENOMIC DNA]</scope>
    <source>
        <strain evidence="10 11">DSM 42178</strain>
    </source>
</reference>
<evidence type="ECO:0000313" key="11">
    <source>
        <dbReference type="Proteomes" id="UP000567795"/>
    </source>
</evidence>
<evidence type="ECO:0000256" key="3">
    <source>
        <dbReference type="ARBA" id="ARBA00022475"/>
    </source>
</evidence>
<name>A0A853A1E8_9ACTN</name>
<feature type="transmembrane region" description="Helical" evidence="8">
    <location>
        <begin position="118"/>
        <end position="140"/>
    </location>
</feature>
<comment type="subcellular location">
    <subcellularLocation>
        <location evidence="1">Cell membrane</location>
    </subcellularLocation>
</comment>
<sequence>MTYSQPAGAPRPGAPGGYPSPASPAGPAGGPTSNGGSGGSHGRSRGRRDRGRAAGRGPEGNGPARGPAGGGPTPAGGQVGPGAPARGRRARGGGAGGGRRDRGEFSVAPRIQPRAGRVGAVAVHQLVLVELAAALVLLGWAISQVMLVVMVVPAVLLLVAAVARIRRRRLVDWLRLQLSFRRRQRRAQQGAPWEGVDPALAPVLECAPSLRVQPHTDRERRTIGMIGDGTFLTAVVLVRGPDTPLRPRRAEQPLPMHVVRDALRIDDIVLTSAQIVQHTMPAPAVHLPEHSLAARSYRSLQQTGGAPAVRLTWIALRLDPELCPGAVTARGGGVLGAQRALQRAADQLASRLIGEGFSAKVLDETELVTALSTSACVNPMAGQSQARGGSTGHRRSQETRRTWRCDDRRHTTYWISRWPHLSGDGDDTVMPELVASLTGVPTLATAFSLTIRTTGINSESGAGTVALDAHVRVCARTDTELDGASRLVEELAHRSRVGLLRLDLEQLPGVLATLPLGGSR</sequence>
<evidence type="ECO:0000256" key="4">
    <source>
        <dbReference type="ARBA" id="ARBA00022692"/>
    </source>
</evidence>
<keyword evidence="4 8" id="KW-0812">Transmembrane</keyword>
<dbReference type="GO" id="GO:0005886">
    <property type="term" value="C:plasma membrane"/>
    <property type="evidence" value="ECO:0007669"/>
    <property type="project" value="UniProtKB-SubCell"/>
</dbReference>
<accession>A0A853A1E8</accession>
<dbReference type="InterPro" id="IPR021368">
    <property type="entry name" value="T7SS_EccE"/>
</dbReference>
<comment type="similarity">
    <text evidence="2">Belongs to the EccE family.</text>
</comment>
<evidence type="ECO:0000256" key="7">
    <source>
        <dbReference type="SAM" id="MobiDB-lite"/>
    </source>
</evidence>
<evidence type="ECO:0000256" key="5">
    <source>
        <dbReference type="ARBA" id="ARBA00022989"/>
    </source>
</evidence>
<dbReference type="InterPro" id="IPR050051">
    <property type="entry name" value="EccE_dom"/>
</dbReference>
<keyword evidence="6 8" id="KW-0472">Membrane</keyword>
<feature type="compositionally biased region" description="Low complexity" evidence="7">
    <location>
        <begin position="1"/>
        <end position="26"/>
    </location>
</feature>
<evidence type="ECO:0000259" key="9">
    <source>
        <dbReference type="Pfam" id="PF11203"/>
    </source>
</evidence>
<feature type="compositionally biased region" description="Gly residues" evidence="7">
    <location>
        <begin position="27"/>
        <end position="41"/>
    </location>
</feature>
<dbReference type="Proteomes" id="UP000567795">
    <property type="component" value="Unassembled WGS sequence"/>
</dbReference>
<keyword evidence="5 8" id="KW-1133">Transmembrane helix</keyword>
<feature type="region of interest" description="Disordered" evidence="7">
    <location>
        <begin position="380"/>
        <end position="401"/>
    </location>
</feature>
<feature type="compositionally biased region" description="Gly residues" evidence="7">
    <location>
        <begin position="67"/>
        <end position="80"/>
    </location>
</feature>
<dbReference type="Pfam" id="PF11203">
    <property type="entry name" value="EccE"/>
    <property type="match status" value="1"/>
</dbReference>
<feature type="region of interest" description="Disordered" evidence="7">
    <location>
        <begin position="1"/>
        <end position="108"/>
    </location>
</feature>
<comment type="caution">
    <text evidence="10">The sequence shown here is derived from an EMBL/GenBank/DDBJ whole genome shotgun (WGS) entry which is preliminary data.</text>
</comment>
<evidence type="ECO:0000256" key="2">
    <source>
        <dbReference type="ARBA" id="ARBA00007759"/>
    </source>
</evidence>
<dbReference type="NCBIfam" id="TIGR03923">
    <property type="entry name" value="T7SS_EccE"/>
    <property type="match status" value="1"/>
</dbReference>
<evidence type="ECO:0000313" key="10">
    <source>
        <dbReference type="EMBL" id="NYI08453.1"/>
    </source>
</evidence>
<organism evidence="10 11">
    <name type="scientific">Allostreptomyces psammosilenae</name>
    <dbReference type="NCBI Taxonomy" id="1892865"/>
    <lineage>
        <taxon>Bacteria</taxon>
        <taxon>Bacillati</taxon>
        <taxon>Actinomycetota</taxon>
        <taxon>Actinomycetes</taxon>
        <taxon>Kitasatosporales</taxon>
        <taxon>Streptomycetaceae</taxon>
        <taxon>Allostreptomyces</taxon>
    </lineage>
</organism>
<dbReference type="RefSeq" id="WP_312892884.1">
    <property type="nucleotide sequence ID" value="NZ_JACBZD010000002.1"/>
</dbReference>
<evidence type="ECO:0000256" key="8">
    <source>
        <dbReference type="SAM" id="Phobius"/>
    </source>
</evidence>
<keyword evidence="11" id="KW-1185">Reference proteome</keyword>
<evidence type="ECO:0000256" key="1">
    <source>
        <dbReference type="ARBA" id="ARBA00004236"/>
    </source>
</evidence>
<proteinExistence type="inferred from homology"/>
<dbReference type="AlphaFoldDB" id="A0A853A1E8"/>
<evidence type="ECO:0000256" key="6">
    <source>
        <dbReference type="ARBA" id="ARBA00023136"/>
    </source>
</evidence>
<gene>
    <name evidence="10" type="ORF">FHU37_005482</name>
</gene>
<keyword evidence="3" id="KW-1003">Cell membrane</keyword>